<dbReference type="SUPFAM" id="SSF50998">
    <property type="entry name" value="Quinoprotein alcohol dehydrogenase-like"/>
    <property type="match status" value="1"/>
</dbReference>
<dbReference type="InterPro" id="IPR001680">
    <property type="entry name" value="WD40_rpt"/>
</dbReference>
<organism evidence="3 4">
    <name type="scientific">Myriangium duriaei CBS 260.36</name>
    <dbReference type="NCBI Taxonomy" id="1168546"/>
    <lineage>
        <taxon>Eukaryota</taxon>
        <taxon>Fungi</taxon>
        <taxon>Dikarya</taxon>
        <taxon>Ascomycota</taxon>
        <taxon>Pezizomycotina</taxon>
        <taxon>Dothideomycetes</taxon>
        <taxon>Dothideomycetidae</taxon>
        <taxon>Myriangiales</taxon>
        <taxon>Myriangiaceae</taxon>
        <taxon>Myriangium</taxon>
    </lineage>
</organism>
<dbReference type="PANTHER" id="PTHR19872:SF7">
    <property type="entry name" value="F-BOX AND WD REPEAT DOMAIN CONTAINING PROTEIN 10B-RELATED"/>
    <property type="match status" value="1"/>
</dbReference>
<evidence type="ECO:0000256" key="2">
    <source>
        <dbReference type="PROSITE-ProRule" id="PRU00221"/>
    </source>
</evidence>
<keyword evidence="2" id="KW-0853">WD repeat</keyword>
<dbReference type="InterPro" id="IPR051075">
    <property type="entry name" value="SCF_subunit_WD-repeat"/>
</dbReference>
<reference evidence="3" key="1">
    <citation type="journal article" date="2020" name="Stud. Mycol.">
        <title>101 Dothideomycetes genomes: a test case for predicting lifestyles and emergence of pathogens.</title>
        <authorList>
            <person name="Haridas S."/>
            <person name="Albert R."/>
            <person name="Binder M."/>
            <person name="Bloem J."/>
            <person name="Labutti K."/>
            <person name="Salamov A."/>
            <person name="Andreopoulos B."/>
            <person name="Baker S."/>
            <person name="Barry K."/>
            <person name="Bills G."/>
            <person name="Bluhm B."/>
            <person name="Cannon C."/>
            <person name="Castanera R."/>
            <person name="Culley D."/>
            <person name="Daum C."/>
            <person name="Ezra D."/>
            <person name="Gonzalez J."/>
            <person name="Henrissat B."/>
            <person name="Kuo A."/>
            <person name="Liang C."/>
            <person name="Lipzen A."/>
            <person name="Lutzoni F."/>
            <person name="Magnuson J."/>
            <person name="Mondo S."/>
            <person name="Nolan M."/>
            <person name="Ohm R."/>
            <person name="Pangilinan J."/>
            <person name="Park H.-J."/>
            <person name="Ramirez L."/>
            <person name="Alfaro M."/>
            <person name="Sun H."/>
            <person name="Tritt A."/>
            <person name="Yoshinaga Y."/>
            <person name="Zwiers L.-H."/>
            <person name="Turgeon B."/>
            <person name="Goodwin S."/>
            <person name="Spatafora J."/>
            <person name="Crous P."/>
            <person name="Grigoriev I."/>
        </authorList>
    </citation>
    <scope>NUCLEOTIDE SEQUENCE</scope>
    <source>
        <strain evidence="3">CBS 260.36</strain>
    </source>
</reference>
<evidence type="ECO:0000256" key="1">
    <source>
        <dbReference type="ARBA" id="ARBA00004906"/>
    </source>
</evidence>
<feature type="repeat" description="WD" evidence="2">
    <location>
        <begin position="241"/>
        <end position="270"/>
    </location>
</feature>
<name>A0A9P4IX48_9PEZI</name>
<dbReference type="Proteomes" id="UP000799439">
    <property type="component" value="Unassembled WGS sequence"/>
</dbReference>
<evidence type="ECO:0000313" key="4">
    <source>
        <dbReference type="Proteomes" id="UP000799439"/>
    </source>
</evidence>
<protein>
    <submittedName>
        <fullName evidence="3">WD40 repeat-like protein</fullName>
    </submittedName>
</protein>
<dbReference type="OrthoDB" id="538223at2759"/>
<dbReference type="InterPro" id="IPR015943">
    <property type="entry name" value="WD40/YVTN_repeat-like_dom_sf"/>
</dbReference>
<dbReference type="Gene3D" id="2.130.10.10">
    <property type="entry name" value="YVTN repeat-like/Quinoprotein amine dehydrogenase"/>
    <property type="match status" value="1"/>
</dbReference>
<evidence type="ECO:0000313" key="3">
    <source>
        <dbReference type="EMBL" id="KAF2151538.1"/>
    </source>
</evidence>
<comment type="pathway">
    <text evidence="1">Protein modification; protein ubiquitination.</text>
</comment>
<comment type="caution">
    <text evidence="3">The sequence shown here is derived from an EMBL/GenBank/DDBJ whole genome shotgun (WGS) entry which is preliminary data.</text>
</comment>
<gene>
    <name evidence="3" type="ORF">K461DRAFT_322761</name>
</gene>
<sequence length="375" mass="40824">MECVFSVPVPCDRSEERQLVVAGTLSATDKYISVALEDGSLHIFSAAEGAYKLHVKDPSGHIIWAHAVVDEMLIIGRMDGTLQASSISDWAPLHQIPPSSSIADTALAHEDNRSPEAIRRLHILQLDPSGTSVSVLAATISGSLHQWTIGSASYRRSFRGGHDGTVFNVQSYDKGKRFVSAAPKGNTTAAWDVNTGTMLWQNRQDSPVYSLAISNGRAIVGRQDGGITILDLEDGAGIVAFKAHANLINSLNISQNRLISTATDGMAKMWLLFSSDMTFRLERSQQMYDLAVTSASMLKEWLVTAGKRAGEAQGICGLDMQLKLWAVHNEHSEPFVKVGIAVPRIWGLTRMGESESVAISTMKRGIPVLEVWRKI</sequence>
<dbReference type="AlphaFoldDB" id="A0A9P4IX48"/>
<dbReference type="InterPro" id="IPR011047">
    <property type="entry name" value="Quinoprotein_ADH-like_sf"/>
</dbReference>
<dbReference type="EMBL" id="ML996088">
    <property type="protein sequence ID" value="KAF2151538.1"/>
    <property type="molecule type" value="Genomic_DNA"/>
</dbReference>
<dbReference type="PANTHER" id="PTHR19872">
    <property type="entry name" value="UBIQUITIN LIGASE SPECIFICITY FACTOR/HREP PROTEIN"/>
    <property type="match status" value="1"/>
</dbReference>
<proteinExistence type="predicted"/>
<dbReference type="PROSITE" id="PS50082">
    <property type="entry name" value="WD_REPEATS_2"/>
    <property type="match status" value="1"/>
</dbReference>
<keyword evidence="4" id="KW-1185">Reference proteome</keyword>
<accession>A0A9P4IX48</accession>